<protein>
    <submittedName>
        <fullName evidence="1">Uncharacterized protein</fullName>
    </submittedName>
</protein>
<sequence>MSFTGAQWKQLVQKIMPLAKANNDKNTFSEIRISKVESGYKIKAKRYSDRKCYMDTGYYMILKRQEGGELAILEEYMETKPLSNY</sequence>
<dbReference type="RefSeq" id="WP_077536700.1">
    <property type="nucleotide sequence ID" value="NZ_CP019628.1"/>
</dbReference>
<gene>
    <name evidence="1" type="ORF">B0W48_09355</name>
</gene>
<organism evidence="1 2">
    <name type="scientific">Pseudoalteromonas aliena</name>
    <dbReference type="NCBI Taxonomy" id="247523"/>
    <lineage>
        <taxon>Bacteria</taxon>
        <taxon>Pseudomonadati</taxon>
        <taxon>Pseudomonadota</taxon>
        <taxon>Gammaproteobacteria</taxon>
        <taxon>Alteromonadales</taxon>
        <taxon>Pseudoalteromonadaceae</taxon>
        <taxon>Pseudoalteromonas</taxon>
    </lineage>
</organism>
<evidence type="ECO:0000313" key="2">
    <source>
        <dbReference type="Proteomes" id="UP000188243"/>
    </source>
</evidence>
<dbReference type="Proteomes" id="UP000188243">
    <property type="component" value="Chromosome"/>
</dbReference>
<reference evidence="1 2" key="1">
    <citation type="submission" date="2017-02" db="EMBL/GenBank/DDBJ databases">
        <title>Complete genome sequence of the cold-active Pseudoalteromonas aliena strain EH1 isolated from Arctic seawater.</title>
        <authorList>
            <person name="Kim E."/>
            <person name="Heo E."/>
            <person name="Kim H."/>
            <person name="Kim D."/>
        </authorList>
    </citation>
    <scope>NUCLEOTIDE SEQUENCE [LARGE SCALE GENOMIC DNA]</scope>
    <source>
        <strain evidence="1 2">EH1</strain>
    </source>
</reference>
<proteinExistence type="predicted"/>
<name>A0A1Q2GY02_9GAMM</name>
<dbReference type="AlphaFoldDB" id="A0A1Q2GY02"/>
<dbReference type="EMBL" id="CP019628">
    <property type="protein sequence ID" value="AQP99972.1"/>
    <property type="molecule type" value="Genomic_DNA"/>
</dbReference>
<accession>A0A1Q2GY02</accession>
<evidence type="ECO:0000313" key="1">
    <source>
        <dbReference type="EMBL" id="AQP99972.1"/>
    </source>
</evidence>
<dbReference type="KEGG" id="paln:B0W48_09355"/>